<evidence type="ECO:0000256" key="1">
    <source>
        <dbReference type="ARBA" id="ARBA00005964"/>
    </source>
</evidence>
<keyword evidence="2" id="KW-0719">Serine esterase</keyword>
<evidence type="ECO:0000256" key="2">
    <source>
        <dbReference type="ARBA" id="ARBA00022487"/>
    </source>
</evidence>
<comment type="similarity">
    <text evidence="1">Belongs to the type-B carboxylesterase/lipase family.</text>
</comment>
<dbReference type="InterPro" id="IPR002018">
    <property type="entry name" value="CarbesteraseB"/>
</dbReference>
<dbReference type="Pfam" id="PF00135">
    <property type="entry name" value="COesterase"/>
    <property type="match status" value="2"/>
</dbReference>
<organism evidence="8 9">
    <name type="scientific">Galleria mellonella</name>
    <name type="common">Greater wax moth</name>
    <dbReference type="NCBI Taxonomy" id="7137"/>
    <lineage>
        <taxon>Eukaryota</taxon>
        <taxon>Metazoa</taxon>
        <taxon>Ecdysozoa</taxon>
        <taxon>Arthropoda</taxon>
        <taxon>Hexapoda</taxon>
        <taxon>Insecta</taxon>
        <taxon>Pterygota</taxon>
        <taxon>Neoptera</taxon>
        <taxon>Endopterygota</taxon>
        <taxon>Lepidoptera</taxon>
        <taxon>Glossata</taxon>
        <taxon>Ditrysia</taxon>
        <taxon>Pyraloidea</taxon>
        <taxon>Pyralidae</taxon>
        <taxon>Galleriinae</taxon>
        <taxon>Galleria</taxon>
    </lineage>
</organism>
<keyword evidence="6" id="KW-1133">Transmembrane helix</keyword>
<keyword evidence="6" id="KW-0472">Membrane</keyword>
<sequence>MKILKSSITNCLYLLYLGGCLCTLTPVLEISQGKLRGLRSAAGVNKYYGIPYATCKRFQPPKEPKKWKGVFNAVNMVGYCAQAVTYFHTYTEDCLQLDVYTPEYFKPGGKLPVLVFFHGGCYYFGSKSQYDPEFLVTKNVTAVVINYRLGVLGFLCLHDVANLGLKDQLAALKWTKRNIAAFGGDPDNVTIFGQSAGASSAAMHMLSEKSKGLFHKAILMSGNSLSPWAFNLEPIVPAIQDARKLATVPMNGDIEKNLYNIFAKAPLPDLLTATAGIITSTRYFKYSPCVDSNFTDPFLRDAPYNIIKSGNFNKVPILTGSTDLEGLLFYGLHDAKSLKDWDQYFVERLPSVFSWCSQEDRKVIAEKFRSYYFGKKMVQSSVRGIINIYSDWLTEATRDAFSNLMALYSQQPVYNYVFSYQGGRNFATAYVGKSVTPEGASHMDDIFYLHKPLGQSLPLLNSDKLIIERFTAMVTNFMKYGDPTPRRTKLLPVAWPPSTTNSTYVMRLDHVLSVIRKSQPVPARFFLDMLCTYGHEGYVPCDSKQQCNLKQSYRYKSIEAERFTSINDFGHWSIHSQLPFPIFPDMPAPPEEPPKWKGVYNAVNIFGSCAQAVYVFQIYNEDCLQLDVYTPEHAKPGDKLPVMVYIHGGAYYYGSKGHYDPEFLVTKNVVAVIVNYRLGVFGFLCVQGVANLGLKDQVAALKWTKKNIEAFGGDPDNITIFGQSAGASSAAMHMLSEKSKGLFHKAILMSGNSLTPWAFNLKPIVPAARDARKLATMPMNDSLEENIFNIFANASLPSLLSATLDVSTFTGYFKYSPCVDSNFTDPFFRDAPYNIIKSGNFNKVPVLTGTTDSEGLLFYWLNNAKSLTDWDQNFVERLPSVFSWCSDEDKKLIADKFRSHYFGKKKVQSAKSVRGVTEFYSDWVTDATADAFSHLMAVYSQQPVYNYVFSYQGERNFATAFFKQNLKMKGGATHSDDIFYIFKPAGLTLLPSESDKLFMDRLTTMFTNFMKHGNPTPRRTKLLPVIWRPSTANASYVMHLDRILSVTKKQEPVSTRFFLDMLCTYGYEGHVPCDSRQQCNLEPNVNR</sequence>
<evidence type="ECO:0000256" key="5">
    <source>
        <dbReference type="ARBA" id="ARBA00023180"/>
    </source>
</evidence>
<dbReference type="GeneID" id="113521780"/>
<evidence type="ECO:0000256" key="3">
    <source>
        <dbReference type="ARBA" id="ARBA00022801"/>
    </source>
</evidence>
<dbReference type="InterPro" id="IPR019826">
    <property type="entry name" value="Carboxylesterase_B_AS"/>
</dbReference>
<feature type="domain" description="Carboxylesterase type B" evidence="7">
    <location>
        <begin position="588"/>
        <end position="1049"/>
    </location>
</feature>
<evidence type="ECO:0000256" key="4">
    <source>
        <dbReference type="ARBA" id="ARBA00023157"/>
    </source>
</evidence>
<protein>
    <submittedName>
        <fullName evidence="9">Esterase FE4-like</fullName>
    </submittedName>
</protein>
<keyword evidence="3" id="KW-0378">Hydrolase</keyword>
<keyword evidence="6" id="KW-0812">Transmembrane</keyword>
<evidence type="ECO:0000259" key="7">
    <source>
        <dbReference type="Pfam" id="PF00135"/>
    </source>
</evidence>
<gene>
    <name evidence="9" type="primary">LOC113521780</name>
</gene>
<dbReference type="Gene3D" id="3.40.50.1820">
    <property type="entry name" value="alpha/beta hydrolase"/>
    <property type="match status" value="2"/>
</dbReference>
<dbReference type="InterPro" id="IPR050309">
    <property type="entry name" value="Type-B_Carboxylest/Lipase"/>
</dbReference>
<evidence type="ECO:0000313" key="9">
    <source>
        <dbReference type="RefSeq" id="XP_052755672.1"/>
    </source>
</evidence>
<name>A0ABM3MWG3_GALME</name>
<keyword evidence="8" id="KW-1185">Reference proteome</keyword>
<reference evidence="9" key="1">
    <citation type="submission" date="2025-08" db="UniProtKB">
        <authorList>
            <consortium name="RefSeq"/>
        </authorList>
    </citation>
    <scope>IDENTIFICATION</scope>
    <source>
        <tissue evidence="9">Whole larvae</tissue>
    </source>
</reference>
<dbReference type="Proteomes" id="UP001652740">
    <property type="component" value="Unplaced"/>
</dbReference>
<dbReference type="InterPro" id="IPR029058">
    <property type="entry name" value="AB_hydrolase_fold"/>
</dbReference>
<dbReference type="SUPFAM" id="SSF53474">
    <property type="entry name" value="alpha/beta-Hydrolases"/>
    <property type="match status" value="2"/>
</dbReference>
<feature type="domain" description="Carboxylesterase type B" evidence="7">
    <location>
        <begin position="26"/>
        <end position="511"/>
    </location>
</feature>
<evidence type="ECO:0000256" key="6">
    <source>
        <dbReference type="SAM" id="Phobius"/>
    </source>
</evidence>
<keyword evidence="5" id="KW-0325">Glycoprotein</keyword>
<accession>A0ABM3MWG3</accession>
<dbReference type="PROSITE" id="PS00122">
    <property type="entry name" value="CARBOXYLESTERASE_B_1"/>
    <property type="match status" value="2"/>
</dbReference>
<dbReference type="PANTHER" id="PTHR11559">
    <property type="entry name" value="CARBOXYLESTERASE"/>
    <property type="match status" value="1"/>
</dbReference>
<proteinExistence type="inferred from homology"/>
<feature type="transmembrane region" description="Helical" evidence="6">
    <location>
        <begin position="12"/>
        <end position="30"/>
    </location>
</feature>
<evidence type="ECO:0000313" key="8">
    <source>
        <dbReference type="Proteomes" id="UP001652740"/>
    </source>
</evidence>
<dbReference type="RefSeq" id="XP_052755672.1">
    <property type="nucleotide sequence ID" value="XM_052899712.1"/>
</dbReference>
<keyword evidence="4" id="KW-1015">Disulfide bond</keyword>